<dbReference type="GeneID" id="41587381"/>
<feature type="transmembrane region" description="Helical" evidence="1">
    <location>
        <begin position="76"/>
        <end position="97"/>
    </location>
</feature>
<keyword evidence="1" id="KW-0812">Transmembrane</keyword>
<evidence type="ECO:0000313" key="2">
    <source>
        <dbReference type="EMBL" id="SIM30532.1"/>
    </source>
</evidence>
<protein>
    <submittedName>
        <fullName evidence="2">DoxX family multipass membrane protein</fullName>
    </submittedName>
</protein>
<keyword evidence="1" id="KW-0472">Membrane</keyword>
<sequence>MKIQSDAWFVSHAVILKNTIRMVFGLVWAIDASFKFQPSFINSFPSLIASAAAGQPSWLSGWFTFWQTTTSSNPALFAYSVAILESALAFSLIFGFMRKIAYGGGFFFSLVIWSIPEGFGGPYGPSSTDIGTSIIYAFVFLLLAIISATYGTSKYSLDALIEKRVSWWHKIAEIKQG</sequence>
<reference evidence="2 3" key="1">
    <citation type="submission" date="2016-04" db="EMBL/GenBank/DDBJ databases">
        <authorList>
            <person name="Evans L.H."/>
            <person name="Alamgir A."/>
            <person name="Owens N."/>
            <person name="Weber N.D."/>
            <person name="Virtaneva K."/>
            <person name="Barbian K."/>
            <person name="Babar A."/>
            <person name="Rosenke K."/>
        </authorList>
    </citation>
    <scope>NUCLEOTIDE SEQUENCE [LARGE SCALE GENOMIC DNA]</scope>
    <source>
        <strain evidence="3">S5(T) (JCM 30642 \VKM B-2941)</strain>
    </source>
</reference>
<feature type="transmembrane region" description="Helical" evidence="1">
    <location>
        <begin position="130"/>
        <end position="150"/>
    </location>
</feature>
<feature type="transmembrane region" description="Helical" evidence="1">
    <location>
        <begin position="7"/>
        <end position="30"/>
    </location>
</feature>
<feature type="transmembrane region" description="Helical" evidence="1">
    <location>
        <begin position="104"/>
        <end position="124"/>
    </location>
</feature>
<keyword evidence="1" id="KW-1133">Transmembrane helix</keyword>
<proteinExistence type="predicted"/>
<dbReference type="Proteomes" id="UP000195607">
    <property type="component" value="Chromosome I"/>
</dbReference>
<dbReference type="EMBL" id="LT671858">
    <property type="protein sequence ID" value="SIM30532.1"/>
    <property type="molecule type" value="Genomic_DNA"/>
</dbReference>
<gene>
    <name evidence="2" type="ORF">CSP5_0061</name>
</gene>
<dbReference type="RefSeq" id="WP_148689407.1">
    <property type="nucleotide sequence ID" value="NZ_LT671858.1"/>
</dbReference>
<name>A0A1N5S391_9ARCH</name>
<evidence type="ECO:0000256" key="1">
    <source>
        <dbReference type="SAM" id="Phobius"/>
    </source>
</evidence>
<accession>A0A1N5S391</accession>
<evidence type="ECO:0000313" key="3">
    <source>
        <dbReference type="Proteomes" id="UP000195607"/>
    </source>
</evidence>
<dbReference type="AlphaFoldDB" id="A0A1N5S391"/>
<organism evidence="2 3">
    <name type="scientific">Cuniculiplasma divulgatum</name>
    <dbReference type="NCBI Taxonomy" id="1673428"/>
    <lineage>
        <taxon>Archaea</taxon>
        <taxon>Methanobacteriati</taxon>
        <taxon>Thermoplasmatota</taxon>
        <taxon>Thermoplasmata</taxon>
        <taxon>Thermoplasmatales</taxon>
        <taxon>Cuniculiplasmataceae</taxon>
        <taxon>Cuniculiplasma</taxon>
    </lineage>
</organism>